<evidence type="ECO:0000313" key="3">
    <source>
        <dbReference type="Proteomes" id="UP000765509"/>
    </source>
</evidence>
<evidence type="ECO:0000256" key="1">
    <source>
        <dbReference type="SAM" id="MobiDB-lite"/>
    </source>
</evidence>
<name>A0A9Q3GFL9_9BASI</name>
<comment type="caution">
    <text evidence="2">The sequence shown here is derived from an EMBL/GenBank/DDBJ whole genome shotgun (WGS) entry which is preliminary data.</text>
</comment>
<accession>A0A9Q3GFL9</accession>
<evidence type="ECO:0000313" key="2">
    <source>
        <dbReference type="EMBL" id="MBW0464547.1"/>
    </source>
</evidence>
<protein>
    <submittedName>
        <fullName evidence="2">Uncharacterized protein</fullName>
    </submittedName>
</protein>
<proteinExistence type="predicted"/>
<feature type="region of interest" description="Disordered" evidence="1">
    <location>
        <begin position="53"/>
        <end position="78"/>
    </location>
</feature>
<organism evidence="2 3">
    <name type="scientific">Austropuccinia psidii MF-1</name>
    <dbReference type="NCBI Taxonomy" id="1389203"/>
    <lineage>
        <taxon>Eukaryota</taxon>
        <taxon>Fungi</taxon>
        <taxon>Dikarya</taxon>
        <taxon>Basidiomycota</taxon>
        <taxon>Pucciniomycotina</taxon>
        <taxon>Pucciniomycetes</taxon>
        <taxon>Pucciniales</taxon>
        <taxon>Sphaerophragmiaceae</taxon>
        <taxon>Austropuccinia</taxon>
    </lineage>
</organism>
<dbReference type="EMBL" id="AVOT02000809">
    <property type="protein sequence ID" value="MBW0464547.1"/>
    <property type="molecule type" value="Genomic_DNA"/>
</dbReference>
<reference evidence="2" key="1">
    <citation type="submission" date="2021-03" db="EMBL/GenBank/DDBJ databases">
        <title>Draft genome sequence of rust myrtle Austropuccinia psidii MF-1, a brazilian biotype.</title>
        <authorList>
            <person name="Quecine M.C."/>
            <person name="Pachon D.M.R."/>
            <person name="Bonatelli M.L."/>
            <person name="Correr F.H."/>
            <person name="Franceschini L.M."/>
            <person name="Leite T.F."/>
            <person name="Margarido G.R.A."/>
            <person name="Almeida C.A."/>
            <person name="Ferrarezi J.A."/>
            <person name="Labate C.A."/>
        </authorList>
    </citation>
    <scope>NUCLEOTIDE SEQUENCE</scope>
    <source>
        <strain evidence="2">MF-1</strain>
    </source>
</reference>
<dbReference type="Proteomes" id="UP000765509">
    <property type="component" value="Unassembled WGS sequence"/>
</dbReference>
<keyword evidence="3" id="KW-1185">Reference proteome</keyword>
<sequence length="78" mass="8699">MGNITPNSQLSANECFQWQIRENQEEEEGNTSCQESHNIGIKGTTVLLNGLNSIPPLFEDSPSQGSTQKYKRRTSEEA</sequence>
<dbReference type="AlphaFoldDB" id="A0A9Q3GFL9"/>
<gene>
    <name evidence="2" type="ORF">O181_004262</name>
</gene>